<protein>
    <submittedName>
        <fullName evidence="1">Thiamine biosynthesis protein ThiS</fullName>
    </submittedName>
</protein>
<proteinExistence type="predicted"/>
<dbReference type="EMBL" id="FJ872373">
    <property type="protein sequence ID" value="ACO70908.1"/>
    <property type="molecule type" value="Genomic_DNA"/>
</dbReference>
<dbReference type="PANTHER" id="PTHR34472">
    <property type="entry name" value="SULFUR CARRIER PROTEIN THIS"/>
    <property type="match status" value="1"/>
</dbReference>
<dbReference type="InterPro" id="IPR010035">
    <property type="entry name" value="Thi_S"/>
</dbReference>
<dbReference type="CDD" id="cd00565">
    <property type="entry name" value="Ubl_ThiS"/>
    <property type="match status" value="1"/>
</dbReference>
<name>D2DXT5_9BACT</name>
<dbReference type="InterPro" id="IPR012675">
    <property type="entry name" value="Beta-grasp_dom_sf"/>
</dbReference>
<dbReference type="NCBIfam" id="TIGR01683">
    <property type="entry name" value="thiS"/>
    <property type="match status" value="1"/>
</dbReference>
<evidence type="ECO:0000313" key="1">
    <source>
        <dbReference type="EMBL" id="ACO70908.1"/>
    </source>
</evidence>
<dbReference type="AlphaFoldDB" id="D2DXT5"/>
<reference evidence="1" key="1">
    <citation type="journal article" date="2010" name="FEMS Microbiol. Ecol.">
        <title>Phylogenetic and metagenomic analysis of Verrucomicrobia in former agricultural grassland soil.</title>
        <authorList>
            <person name="Kielak A."/>
            <person name="Rodrigues J.L.M."/>
            <person name="Kuramae E.E."/>
            <person name="Chain P.S.G."/>
            <person name="van Veen J.A."/>
            <person name="Kowalchuk G.A."/>
        </authorList>
    </citation>
    <scope>NUCLEOTIDE SEQUENCE</scope>
</reference>
<dbReference type="SUPFAM" id="SSF54285">
    <property type="entry name" value="MoaD/ThiS"/>
    <property type="match status" value="1"/>
</dbReference>
<dbReference type="InterPro" id="IPR016155">
    <property type="entry name" value="Mopterin_synth/thiamin_S_b"/>
</dbReference>
<dbReference type="PANTHER" id="PTHR34472:SF1">
    <property type="entry name" value="SULFUR CARRIER PROTEIN THIS"/>
    <property type="match status" value="1"/>
</dbReference>
<sequence length="65" mass="6990">MTLLVNGESRELSARDVAELVVALGMPPATLLVEHNGLALRRDEWTAHALSDGDRLEIIRIVAGG</sequence>
<dbReference type="Pfam" id="PF02597">
    <property type="entry name" value="ThiS"/>
    <property type="match status" value="1"/>
</dbReference>
<dbReference type="Gene3D" id="3.10.20.30">
    <property type="match status" value="1"/>
</dbReference>
<organism evidence="1">
    <name type="scientific">uncultured Verrucomicrobiota bacterium</name>
    <dbReference type="NCBI Taxonomy" id="156588"/>
    <lineage>
        <taxon>Bacteria</taxon>
        <taxon>Pseudomonadati</taxon>
        <taxon>Verrucomicrobiota</taxon>
        <taxon>environmental samples</taxon>
    </lineage>
</organism>
<dbReference type="InterPro" id="IPR003749">
    <property type="entry name" value="ThiS/MoaD-like"/>
</dbReference>
<accession>D2DXT5</accession>